<keyword evidence="5" id="KW-0949">S-adenosyl-L-methionine</keyword>
<dbReference type="SFLD" id="SFLDF00294">
    <property type="entry name" value="7_8-didemethyl-8-hydroxy-5-dea"/>
    <property type="match status" value="1"/>
</dbReference>
<dbReference type="EMBL" id="JACHXM010000011">
    <property type="protein sequence ID" value="MBB3141640.1"/>
    <property type="molecule type" value="Genomic_DNA"/>
</dbReference>
<dbReference type="GO" id="GO:0016765">
    <property type="term" value="F:transferase activity, transferring alkyl or aryl (other than methyl) groups"/>
    <property type="evidence" value="ECO:0007669"/>
    <property type="project" value="InterPro"/>
</dbReference>
<comment type="caution">
    <text evidence="12">The sequence shown here is derived from an EMBL/GenBank/DDBJ whole genome shotgun (WGS) entry which is preliminary data.</text>
</comment>
<dbReference type="SMART" id="SM00729">
    <property type="entry name" value="Elp3"/>
    <property type="match status" value="1"/>
</dbReference>
<keyword evidence="4" id="KW-0004">4Fe-4S</keyword>
<dbReference type="InterPro" id="IPR019939">
    <property type="entry name" value="CofG_family"/>
</dbReference>
<dbReference type="CDD" id="cd01335">
    <property type="entry name" value="Radical_SAM"/>
    <property type="match status" value="1"/>
</dbReference>
<dbReference type="GO" id="GO:0046872">
    <property type="term" value="F:metal ion binding"/>
    <property type="evidence" value="ECO:0007669"/>
    <property type="project" value="UniProtKB-KW"/>
</dbReference>
<dbReference type="InterPro" id="IPR013785">
    <property type="entry name" value="Aldolase_TIM"/>
</dbReference>
<dbReference type="SUPFAM" id="SSF102114">
    <property type="entry name" value="Radical SAM enzymes"/>
    <property type="match status" value="1"/>
</dbReference>
<evidence type="ECO:0000313" key="12">
    <source>
        <dbReference type="EMBL" id="MBB3141640.1"/>
    </source>
</evidence>
<evidence type="ECO:0000313" key="13">
    <source>
        <dbReference type="Proteomes" id="UP000525987"/>
    </source>
</evidence>
<evidence type="ECO:0000256" key="10">
    <source>
        <dbReference type="ARBA" id="ARBA00048974"/>
    </source>
</evidence>
<dbReference type="InterPro" id="IPR058240">
    <property type="entry name" value="rSAM_sf"/>
</dbReference>
<dbReference type="PANTHER" id="PTHR43076">
    <property type="entry name" value="FO SYNTHASE (COFH)"/>
    <property type="match status" value="1"/>
</dbReference>
<comment type="cofactor">
    <cofactor evidence="1">
        <name>[4Fe-4S] cluster</name>
        <dbReference type="ChEBI" id="CHEBI:49883"/>
    </cofactor>
</comment>
<gene>
    <name evidence="12" type="ORF">FHR96_002520</name>
</gene>
<feature type="domain" description="Radical SAM core" evidence="11">
    <location>
        <begin position="37"/>
        <end position="284"/>
    </location>
</feature>
<dbReference type="HAMAP" id="MF_01611">
    <property type="entry name" value="FO_synth_sub1"/>
    <property type="match status" value="1"/>
</dbReference>
<evidence type="ECO:0000256" key="6">
    <source>
        <dbReference type="ARBA" id="ARBA00022723"/>
    </source>
</evidence>
<keyword evidence="6" id="KW-0479">Metal-binding</keyword>
<evidence type="ECO:0000256" key="7">
    <source>
        <dbReference type="ARBA" id="ARBA00023004"/>
    </source>
</evidence>
<dbReference type="GO" id="GO:0044689">
    <property type="term" value="F:7,8-didemethyl-8-hydroxy-5-deazariboflavin synthase activity"/>
    <property type="evidence" value="ECO:0007669"/>
    <property type="project" value="UniProtKB-EC"/>
</dbReference>
<keyword evidence="8" id="KW-0411">Iron-sulfur</keyword>
<dbReference type="InterPro" id="IPR034405">
    <property type="entry name" value="F420"/>
</dbReference>
<keyword evidence="7" id="KW-0408">Iron</keyword>
<keyword evidence="13" id="KW-1185">Reference proteome</keyword>
<dbReference type="EC" id="4.3.1.32" evidence="3"/>
<evidence type="ECO:0000256" key="9">
    <source>
        <dbReference type="ARBA" id="ARBA00023239"/>
    </source>
</evidence>
<dbReference type="InterPro" id="IPR007197">
    <property type="entry name" value="rSAM"/>
</dbReference>
<dbReference type="GO" id="GO:0051539">
    <property type="term" value="F:4 iron, 4 sulfur cluster binding"/>
    <property type="evidence" value="ECO:0007669"/>
    <property type="project" value="UniProtKB-KW"/>
</dbReference>
<sequence>MLTRQQAVALEKASNGEFESLSQAAAARRDAHWGHTLTYSRKVFVPLTTMCRDDCGYCTFVQKPGTPGARIMTPDEVMAVVREGERLGCKEVLFSLGEKPERRYPEAREALARLGHRSMTDYLVEMCDRVLRESELLPHVNAGTLDDDEIARLKPVSVSMGMMLENVSRRLLQRGQAHFACPDKVPVQRLRTLERAGRHGVPFTTGILIGIGETWAERVDSLLAINDLHRRYGHVQEVIVQNFRAKPGTAMAGHPEPSLDDMVRTLVLARLLLDPEISLQAPPNLEARFAAYLDAGINDWGGISPVTVDHINPERAWPQIDALRRATERCGYGLAERLAVYPRYLRRPERFLSAPLASRLAGIARNDGLALAQCV</sequence>
<accession>A0A7W5BYR6</accession>
<organism evidence="12 13">
    <name type="scientific">Halomonas organivorans</name>
    <dbReference type="NCBI Taxonomy" id="257772"/>
    <lineage>
        <taxon>Bacteria</taxon>
        <taxon>Pseudomonadati</taxon>
        <taxon>Pseudomonadota</taxon>
        <taxon>Gammaproteobacteria</taxon>
        <taxon>Oceanospirillales</taxon>
        <taxon>Halomonadaceae</taxon>
        <taxon>Halomonas</taxon>
    </lineage>
</organism>
<protein>
    <recommendedName>
        <fullName evidence="3">7,8-didemethyl-8-hydroxy-5-deazariboflavin synthase</fullName>
        <ecNumber evidence="3">4.3.1.32</ecNumber>
    </recommendedName>
</protein>
<proteinExistence type="inferred from homology"/>
<dbReference type="NCBIfam" id="NF004884">
    <property type="entry name" value="PRK06245.1"/>
    <property type="match status" value="1"/>
</dbReference>
<evidence type="ECO:0000256" key="3">
    <source>
        <dbReference type="ARBA" id="ARBA00012126"/>
    </source>
</evidence>
<evidence type="ECO:0000259" key="11">
    <source>
        <dbReference type="PROSITE" id="PS51918"/>
    </source>
</evidence>
<dbReference type="AlphaFoldDB" id="A0A7W5BYR6"/>
<dbReference type="UniPathway" id="UPA00072"/>
<dbReference type="InterPro" id="IPR006638">
    <property type="entry name" value="Elp3/MiaA/NifB-like_rSAM"/>
</dbReference>
<evidence type="ECO:0000256" key="2">
    <source>
        <dbReference type="ARBA" id="ARBA00004712"/>
    </source>
</evidence>
<evidence type="ECO:0000256" key="4">
    <source>
        <dbReference type="ARBA" id="ARBA00022485"/>
    </source>
</evidence>
<evidence type="ECO:0000256" key="5">
    <source>
        <dbReference type="ARBA" id="ARBA00022691"/>
    </source>
</evidence>
<reference evidence="12 13" key="1">
    <citation type="submission" date="2020-08" db="EMBL/GenBank/DDBJ databases">
        <title>Genomic Encyclopedia of Type Strains, Phase III (KMG-III): the genomes of soil and plant-associated and newly described type strains.</title>
        <authorList>
            <person name="Whitman W."/>
        </authorList>
    </citation>
    <scope>NUCLEOTIDE SEQUENCE [LARGE SCALE GENOMIC DNA]</scope>
    <source>
        <strain evidence="12 13">CECT 5995</strain>
    </source>
</reference>
<evidence type="ECO:0000256" key="1">
    <source>
        <dbReference type="ARBA" id="ARBA00001966"/>
    </source>
</evidence>
<dbReference type="RefSeq" id="WP_183388011.1">
    <property type="nucleotide sequence ID" value="NZ_JACHXM010000011.1"/>
</dbReference>
<keyword evidence="12" id="KW-0808">Transferase</keyword>
<dbReference type="Pfam" id="PF04055">
    <property type="entry name" value="Radical_SAM"/>
    <property type="match status" value="1"/>
</dbReference>
<dbReference type="Gene3D" id="3.20.20.70">
    <property type="entry name" value="Aldolase class I"/>
    <property type="match status" value="1"/>
</dbReference>
<dbReference type="SFLD" id="SFLDG01388">
    <property type="entry name" value="7_8-didemethyl-8-hydroxy-5-dea"/>
    <property type="match status" value="1"/>
</dbReference>
<dbReference type="NCBIfam" id="TIGR03550">
    <property type="entry name" value="F420_cofG"/>
    <property type="match status" value="1"/>
</dbReference>
<dbReference type="PROSITE" id="PS51918">
    <property type="entry name" value="RADICAL_SAM"/>
    <property type="match status" value="1"/>
</dbReference>
<comment type="pathway">
    <text evidence="2">Cofactor biosynthesis; coenzyme F0 biosynthesis.</text>
</comment>
<evidence type="ECO:0000256" key="8">
    <source>
        <dbReference type="ARBA" id="ARBA00023014"/>
    </source>
</evidence>
<dbReference type="Proteomes" id="UP000525987">
    <property type="component" value="Unassembled WGS sequence"/>
</dbReference>
<comment type="catalytic activity">
    <reaction evidence="10">
        <text>5-amino-5-(4-hydroxybenzyl)-6-(D-ribitylimino)-5,6-dihydrouracil + S-adenosyl-L-methionine = 7,8-didemethyl-8-hydroxy-5-deazariboflavin + 5'-deoxyadenosine + L-methionine + NH4(+) + H(+)</text>
        <dbReference type="Rhea" id="RHEA:55204"/>
        <dbReference type="ChEBI" id="CHEBI:15378"/>
        <dbReference type="ChEBI" id="CHEBI:17319"/>
        <dbReference type="ChEBI" id="CHEBI:28938"/>
        <dbReference type="ChEBI" id="CHEBI:57844"/>
        <dbReference type="ChEBI" id="CHEBI:59789"/>
        <dbReference type="ChEBI" id="CHEBI:59904"/>
        <dbReference type="ChEBI" id="CHEBI:85936"/>
        <dbReference type="EC" id="4.3.1.32"/>
    </reaction>
</comment>
<dbReference type="PANTHER" id="PTHR43076:SF15">
    <property type="entry name" value="7,8-DIDEMETHYL-8-HYDROXY-5-DEAZARIBOFLAVIN SYNTHASE"/>
    <property type="match status" value="1"/>
</dbReference>
<keyword evidence="9" id="KW-0456">Lyase</keyword>
<name>A0A7W5BYR6_9GAMM</name>
<dbReference type="SFLD" id="SFLDS00029">
    <property type="entry name" value="Radical_SAM"/>
    <property type="match status" value="1"/>
</dbReference>
<dbReference type="SFLD" id="SFLDG01064">
    <property type="entry name" value="F420__menaquinone_cofactor_bio"/>
    <property type="match status" value="1"/>
</dbReference>